<dbReference type="EMBL" id="JACRTB010000016">
    <property type="protein sequence ID" value="MBC8576870.1"/>
    <property type="molecule type" value="Genomic_DNA"/>
</dbReference>
<keyword evidence="4 7" id="KW-0413">Isomerase</keyword>
<dbReference type="InterPro" id="IPR002130">
    <property type="entry name" value="Cyclophilin-type_PPIase_dom"/>
</dbReference>
<dbReference type="GO" id="GO:0016853">
    <property type="term" value="F:isomerase activity"/>
    <property type="evidence" value="ECO:0007669"/>
    <property type="project" value="UniProtKB-KW"/>
</dbReference>
<dbReference type="EC" id="5.2.1.8" evidence="2"/>
<proteinExistence type="predicted"/>
<accession>A0ABR7NKG6</accession>
<organism evidence="7 8">
    <name type="scientific">Yanshouia hominis</name>
    <dbReference type="NCBI Taxonomy" id="2763673"/>
    <lineage>
        <taxon>Bacteria</taxon>
        <taxon>Bacillati</taxon>
        <taxon>Bacillota</taxon>
        <taxon>Clostridia</taxon>
        <taxon>Eubacteriales</taxon>
        <taxon>Oscillospiraceae</taxon>
        <taxon>Yanshouia</taxon>
    </lineage>
</organism>
<evidence type="ECO:0000259" key="6">
    <source>
        <dbReference type="PROSITE" id="PS50072"/>
    </source>
</evidence>
<dbReference type="Gene3D" id="2.40.100.10">
    <property type="entry name" value="Cyclophilin-like"/>
    <property type="match status" value="2"/>
</dbReference>
<comment type="function">
    <text evidence="1">PPIases accelerate the folding of proteins. It catalyzes the cis-trans isomerization of proline imidic peptide bonds in oligopeptides.</text>
</comment>
<evidence type="ECO:0000313" key="7">
    <source>
        <dbReference type="EMBL" id="MBC8576870.1"/>
    </source>
</evidence>
<dbReference type="Proteomes" id="UP000658131">
    <property type="component" value="Unassembled WGS sequence"/>
</dbReference>
<evidence type="ECO:0000256" key="1">
    <source>
        <dbReference type="ARBA" id="ARBA00002388"/>
    </source>
</evidence>
<evidence type="ECO:0000256" key="4">
    <source>
        <dbReference type="ARBA" id="ARBA00023235"/>
    </source>
</evidence>
<dbReference type="PANTHER" id="PTHR45625:SF4">
    <property type="entry name" value="PEPTIDYLPROLYL ISOMERASE DOMAIN AND WD REPEAT-CONTAINING PROTEIN 1"/>
    <property type="match status" value="1"/>
</dbReference>
<dbReference type="InterPro" id="IPR020892">
    <property type="entry name" value="Cyclophilin-type_PPIase_CS"/>
</dbReference>
<gene>
    <name evidence="7" type="ORF">H8717_10705</name>
</gene>
<dbReference type="PRINTS" id="PR00153">
    <property type="entry name" value="CSAPPISMRASE"/>
</dbReference>
<sequence>MLLAGCGASSSSSAAEASSQAESQAAAPGESEPPAAEPLETGWEQGYLPQFAEPESGTPIVTLHTTMGDIKMMLFPQAAPKTVENFVTHCQNGYYDNVTFHRVIEGFMIQGGDPLGTGAGGESIWNASFEDEFSDNLHNFRGAVSMANAGYGTNGSQFFIVQDNPQQYPDSSFRVTEENAEQVLFQNLFLNSEIYRGTMQMYAKASTGATQEEMQKYVDGLNAGLQATMAKGLTDEIRARFTAAIEKYMEVGGTPHLDYKHTVFGQVIEGMDVVDAIAAVETGESDKPVTDVLITSATVETAK</sequence>
<keyword evidence="8" id="KW-1185">Reference proteome</keyword>
<evidence type="ECO:0000256" key="3">
    <source>
        <dbReference type="ARBA" id="ARBA00023110"/>
    </source>
</evidence>
<feature type="region of interest" description="Disordered" evidence="5">
    <location>
        <begin position="1"/>
        <end position="40"/>
    </location>
</feature>
<comment type="caution">
    <text evidence="7">The sequence shown here is derived from an EMBL/GenBank/DDBJ whole genome shotgun (WGS) entry which is preliminary data.</text>
</comment>
<dbReference type="PROSITE" id="PS00170">
    <property type="entry name" value="CSA_PPIASE_1"/>
    <property type="match status" value="1"/>
</dbReference>
<dbReference type="SUPFAM" id="SSF50891">
    <property type="entry name" value="Cyclophilin-like"/>
    <property type="match status" value="2"/>
</dbReference>
<protein>
    <recommendedName>
        <fullName evidence="2">peptidylprolyl isomerase</fullName>
        <ecNumber evidence="2">5.2.1.8</ecNumber>
    </recommendedName>
</protein>
<dbReference type="PROSITE" id="PS50072">
    <property type="entry name" value="CSA_PPIASE_2"/>
    <property type="match status" value="1"/>
</dbReference>
<feature type="domain" description="PPIase cyclophilin-type" evidence="6">
    <location>
        <begin position="57"/>
        <end position="299"/>
    </location>
</feature>
<name>A0ABR7NKG6_9FIRM</name>
<feature type="compositionally biased region" description="Low complexity" evidence="5">
    <location>
        <begin position="7"/>
        <end position="38"/>
    </location>
</feature>
<reference evidence="7 8" key="1">
    <citation type="submission" date="2020-08" db="EMBL/GenBank/DDBJ databases">
        <title>Genome public.</title>
        <authorList>
            <person name="Liu C."/>
            <person name="Sun Q."/>
        </authorList>
    </citation>
    <scope>NUCLEOTIDE SEQUENCE [LARGE SCALE GENOMIC DNA]</scope>
    <source>
        <strain evidence="7 8">BX1</strain>
    </source>
</reference>
<keyword evidence="3" id="KW-0697">Rotamase</keyword>
<evidence type="ECO:0000313" key="8">
    <source>
        <dbReference type="Proteomes" id="UP000658131"/>
    </source>
</evidence>
<evidence type="ECO:0000256" key="5">
    <source>
        <dbReference type="SAM" id="MobiDB-lite"/>
    </source>
</evidence>
<dbReference type="Pfam" id="PF00160">
    <property type="entry name" value="Pro_isomerase"/>
    <property type="match status" value="2"/>
</dbReference>
<evidence type="ECO:0000256" key="2">
    <source>
        <dbReference type="ARBA" id="ARBA00013194"/>
    </source>
</evidence>
<dbReference type="InterPro" id="IPR044666">
    <property type="entry name" value="Cyclophilin_A-like"/>
</dbReference>
<dbReference type="InterPro" id="IPR029000">
    <property type="entry name" value="Cyclophilin-like_dom_sf"/>
</dbReference>
<dbReference type="PANTHER" id="PTHR45625">
    <property type="entry name" value="PEPTIDYL-PROLYL CIS-TRANS ISOMERASE-RELATED"/>
    <property type="match status" value="1"/>
</dbReference>